<evidence type="ECO:0000256" key="1">
    <source>
        <dbReference type="SAM" id="Phobius"/>
    </source>
</evidence>
<keyword evidence="1" id="KW-0812">Transmembrane</keyword>
<feature type="transmembrane region" description="Helical" evidence="1">
    <location>
        <begin position="6"/>
        <end position="33"/>
    </location>
</feature>
<dbReference type="Proteomes" id="UP001519332">
    <property type="component" value="Unassembled WGS sequence"/>
</dbReference>
<evidence type="ECO:0000313" key="2">
    <source>
        <dbReference type="EMBL" id="MBP2320486.1"/>
    </source>
</evidence>
<evidence type="ECO:0000313" key="3">
    <source>
        <dbReference type="Proteomes" id="UP001519332"/>
    </source>
</evidence>
<keyword evidence="1" id="KW-0472">Membrane</keyword>
<protein>
    <submittedName>
        <fullName evidence="2">ABC-type spermidine/putrescine transport system permease subunit I</fullName>
    </submittedName>
</protein>
<gene>
    <name evidence="2" type="ORF">JOF56_000871</name>
</gene>
<organism evidence="2 3">
    <name type="scientific">Kibdelosporangium banguiense</name>
    <dbReference type="NCBI Taxonomy" id="1365924"/>
    <lineage>
        <taxon>Bacteria</taxon>
        <taxon>Bacillati</taxon>
        <taxon>Actinomycetota</taxon>
        <taxon>Actinomycetes</taxon>
        <taxon>Pseudonocardiales</taxon>
        <taxon>Pseudonocardiaceae</taxon>
        <taxon>Kibdelosporangium</taxon>
    </lineage>
</organism>
<keyword evidence="3" id="KW-1185">Reference proteome</keyword>
<keyword evidence="1" id="KW-1133">Transmembrane helix</keyword>
<comment type="caution">
    <text evidence="2">The sequence shown here is derived from an EMBL/GenBank/DDBJ whole genome shotgun (WGS) entry which is preliminary data.</text>
</comment>
<reference evidence="2 3" key="1">
    <citation type="submission" date="2021-03" db="EMBL/GenBank/DDBJ databases">
        <title>Sequencing the genomes of 1000 actinobacteria strains.</title>
        <authorList>
            <person name="Klenk H.-P."/>
        </authorList>
    </citation>
    <scope>NUCLEOTIDE SEQUENCE [LARGE SCALE GENOMIC DNA]</scope>
    <source>
        <strain evidence="2 3">DSM 46670</strain>
    </source>
</reference>
<sequence>MEFLSVLAIPAVAAVLGVVVCFIVAMPVCLYIAKKRGAEGLRAFSEVIRAFWGKKR</sequence>
<dbReference type="RefSeq" id="WP_209634690.1">
    <property type="nucleotide sequence ID" value="NZ_JAGINW010000001.1"/>
</dbReference>
<dbReference type="EMBL" id="JAGINW010000001">
    <property type="protein sequence ID" value="MBP2320486.1"/>
    <property type="molecule type" value="Genomic_DNA"/>
</dbReference>
<name>A0ABS4T9H4_9PSEU</name>
<accession>A0ABS4T9H4</accession>
<proteinExistence type="predicted"/>